<dbReference type="OrthoDB" id="28127at2759"/>
<reference evidence="7" key="1">
    <citation type="submission" date="2022-10" db="EMBL/GenBank/DDBJ databases">
        <authorList>
            <person name="Chen Y."/>
            <person name="Dougan E. K."/>
            <person name="Chan C."/>
            <person name="Rhodes N."/>
            <person name="Thang M."/>
        </authorList>
    </citation>
    <scope>NUCLEOTIDE SEQUENCE</scope>
</reference>
<evidence type="ECO:0000313" key="7">
    <source>
        <dbReference type="EMBL" id="CAI3973611.1"/>
    </source>
</evidence>
<feature type="domain" description="SP-RING-type" evidence="6">
    <location>
        <begin position="32"/>
        <end position="125"/>
    </location>
</feature>
<dbReference type="PANTHER" id="PTHR10782">
    <property type="entry name" value="ZINC FINGER MIZ DOMAIN-CONTAINING PROTEIN"/>
    <property type="match status" value="1"/>
</dbReference>
<dbReference type="GO" id="GO:0000785">
    <property type="term" value="C:chromatin"/>
    <property type="evidence" value="ECO:0007669"/>
    <property type="project" value="TreeGrafter"/>
</dbReference>
<dbReference type="GO" id="GO:0061665">
    <property type="term" value="F:SUMO ligase activity"/>
    <property type="evidence" value="ECO:0007669"/>
    <property type="project" value="TreeGrafter"/>
</dbReference>
<protein>
    <submittedName>
        <fullName evidence="8">E3 SUMO-protein ligase pli1 (E3 SUMO-protei n transferase plil)</fullName>
    </submittedName>
</protein>
<name>A0A9P1FEZ6_9DINO</name>
<dbReference type="InterPro" id="IPR018527">
    <property type="entry name" value="Rubredoxin_Fe_BS"/>
</dbReference>
<evidence type="ECO:0000313" key="9">
    <source>
        <dbReference type="Proteomes" id="UP001152797"/>
    </source>
</evidence>
<dbReference type="Pfam" id="PF02891">
    <property type="entry name" value="zf-MIZ"/>
    <property type="match status" value="1"/>
</dbReference>
<keyword evidence="1" id="KW-0479">Metal-binding</keyword>
<dbReference type="PROSITE" id="PS00202">
    <property type="entry name" value="RUBREDOXIN"/>
    <property type="match status" value="1"/>
</dbReference>
<evidence type="ECO:0000256" key="2">
    <source>
        <dbReference type="ARBA" id="ARBA00022771"/>
    </source>
</evidence>
<evidence type="ECO:0000256" key="4">
    <source>
        <dbReference type="PROSITE-ProRule" id="PRU00452"/>
    </source>
</evidence>
<dbReference type="PANTHER" id="PTHR10782:SF4">
    <property type="entry name" value="TONALLI, ISOFORM E"/>
    <property type="match status" value="1"/>
</dbReference>
<evidence type="ECO:0000313" key="8">
    <source>
        <dbReference type="EMBL" id="CAL4760923.1"/>
    </source>
</evidence>
<accession>A0A9P1FEZ6</accession>
<dbReference type="InterPro" id="IPR004181">
    <property type="entry name" value="Znf_MIZ"/>
</dbReference>
<keyword evidence="8" id="KW-0436">Ligase</keyword>
<evidence type="ECO:0000256" key="1">
    <source>
        <dbReference type="ARBA" id="ARBA00022723"/>
    </source>
</evidence>
<feature type="compositionally biased region" description="Polar residues" evidence="5">
    <location>
        <begin position="167"/>
        <end position="177"/>
    </location>
</feature>
<sequence>MPQELECILIAPEEVSVQEEVSGQEEWLAVAVEGDLVMKAVTRSVSLNDPFTLRLIESPVRGRDCDHVQAFDRSAFLDFNELMERNRWCKLTKKWKCPFCGKHIRSANDLVQATDLQEMLDEVKLTQSDVNYAVLHPDGQLSLPSSSQPNVSEPVAAVDTSSDEEPSQPQVCNSYAGTETPPKERREDAAVSVAARRRSPKKTASKKVTSKKEKKAALAAAKAAWVERQQGSILSYCQKQQS</sequence>
<feature type="compositionally biased region" description="Basic residues" evidence="5">
    <location>
        <begin position="195"/>
        <end position="213"/>
    </location>
</feature>
<evidence type="ECO:0000259" key="6">
    <source>
        <dbReference type="PROSITE" id="PS51044"/>
    </source>
</evidence>
<gene>
    <name evidence="7" type="ORF">C1SCF055_LOCUS2099</name>
</gene>
<evidence type="ECO:0000256" key="5">
    <source>
        <dbReference type="SAM" id="MobiDB-lite"/>
    </source>
</evidence>
<feature type="region of interest" description="Disordered" evidence="5">
    <location>
        <begin position="139"/>
        <end position="213"/>
    </location>
</feature>
<keyword evidence="9" id="KW-1185">Reference proteome</keyword>
<dbReference type="Proteomes" id="UP001152797">
    <property type="component" value="Unassembled WGS sequence"/>
</dbReference>
<proteinExistence type="predicted"/>
<keyword evidence="8" id="KW-0808">Transferase</keyword>
<dbReference type="InterPro" id="IPR013083">
    <property type="entry name" value="Znf_RING/FYVE/PHD"/>
</dbReference>
<organism evidence="7">
    <name type="scientific">Cladocopium goreaui</name>
    <dbReference type="NCBI Taxonomy" id="2562237"/>
    <lineage>
        <taxon>Eukaryota</taxon>
        <taxon>Sar</taxon>
        <taxon>Alveolata</taxon>
        <taxon>Dinophyceae</taxon>
        <taxon>Suessiales</taxon>
        <taxon>Symbiodiniaceae</taxon>
        <taxon>Cladocopium</taxon>
    </lineage>
</organism>
<dbReference type="EMBL" id="CAMXCT030000087">
    <property type="protein sequence ID" value="CAL4760923.1"/>
    <property type="molecule type" value="Genomic_DNA"/>
</dbReference>
<dbReference type="GO" id="GO:0016874">
    <property type="term" value="F:ligase activity"/>
    <property type="evidence" value="ECO:0007669"/>
    <property type="project" value="UniProtKB-KW"/>
</dbReference>
<evidence type="ECO:0000256" key="3">
    <source>
        <dbReference type="ARBA" id="ARBA00022833"/>
    </source>
</evidence>
<dbReference type="EMBL" id="CAMXCT010000087">
    <property type="protein sequence ID" value="CAI3973611.1"/>
    <property type="molecule type" value="Genomic_DNA"/>
</dbReference>
<dbReference type="PROSITE" id="PS51044">
    <property type="entry name" value="ZF_SP_RING"/>
    <property type="match status" value="1"/>
</dbReference>
<keyword evidence="3" id="KW-0862">Zinc</keyword>
<dbReference type="AlphaFoldDB" id="A0A9P1FEZ6"/>
<dbReference type="GO" id="GO:0008270">
    <property type="term" value="F:zinc ion binding"/>
    <property type="evidence" value="ECO:0007669"/>
    <property type="project" value="UniProtKB-KW"/>
</dbReference>
<dbReference type="Gene3D" id="3.30.40.10">
    <property type="entry name" value="Zinc/RING finger domain, C3HC4 (zinc finger)"/>
    <property type="match status" value="1"/>
</dbReference>
<dbReference type="GO" id="GO:0016925">
    <property type="term" value="P:protein sumoylation"/>
    <property type="evidence" value="ECO:0007669"/>
    <property type="project" value="TreeGrafter"/>
</dbReference>
<keyword evidence="2 4" id="KW-0863">Zinc-finger</keyword>
<reference evidence="8 9" key="2">
    <citation type="submission" date="2024-05" db="EMBL/GenBank/DDBJ databases">
        <authorList>
            <person name="Chen Y."/>
            <person name="Shah S."/>
            <person name="Dougan E. K."/>
            <person name="Thang M."/>
            <person name="Chan C."/>
        </authorList>
    </citation>
    <scope>NUCLEOTIDE SEQUENCE [LARGE SCALE GENOMIC DNA]</scope>
</reference>
<feature type="compositionally biased region" description="Polar residues" evidence="5">
    <location>
        <begin position="142"/>
        <end position="151"/>
    </location>
</feature>
<comment type="caution">
    <text evidence="7">The sequence shown here is derived from an EMBL/GenBank/DDBJ whole genome shotgun (WGS) entry which is preliminary data.</text>
</comment>
<dbReference type="EMBL" id="CAMXCT020000087">
    <property type="protein sequence ID" value="CAL1126986.1"/>
    <property type="molecule type" value="Genomic_DNA"/>
</dbReference>